<feature type="region of interest" description="Disordered" evidence="1">
    <location>
        <begin position="63"/>
        <end position="198"/>
    </location>
</feature>
<organism evidence="2 3">
    <name type="scientific">Gregarina niphandrodes</name>
    <name type="common">Septate eugregarine</name>
    <dbReference type="NCBI Taxonomy" id="110365"/>
    <lineage>
        <taxon>Eukaryota</taxon>
        <taxon>Sar</taxon>
        <taxon>Alveolata</taxon>
        <taxon>Apicomplexa</taxon>
        <taxon>Conoidasida</taxon>
        <taxon>Gregarinasina</taxon>
        <taxon>Eugregarinorida</taxon>
        <taxon>Gregarinidae</taxon>
        <taxon>Gregarina</taxon>
    </lineage>
</organism>
<feature type="compositionally biased region" description="Basic and acidic residues" evidence="1">
    <location>
        <begin position="183"/>
        <end position="198"/>
    </location>
</feature>
<dbReference type="EMBL" id="AFNH02000102">
    <property type="protein sequence ID" value="EZG83901.1"/>
    <property type="molecule type" value="Genomic_DNA"/>
</dbReference>
<reference evidence="2" key="1">
    <citation type="submission" date="2013-12" db="EMBL/GenBank/DDBJ databases">
        <authorList>
            <person name="Omoto C.K."/>
            <person name="Sibley D."/>
            <person name="Venepally P."/>
            <person name="Hadjithomas M."/>
            <person name="Karamycheva S."/>
            <person name="Brunk B."/>
            <person name="Roos D."/>
            <person name="Caler E."/>
            <person name="Lorenzi H."/>
        </authorList>
    </citation>
    <scope>NUCLEOTIDE SEQUENCE</scope>
</reference>
<dbReference type="GeneID" id="22910764"/>
<keyword evidence="3" id="KW-1185">Reference proteome</keyword>
<comment type="caution">
    <text evidence="2">The sequence shown here is derived from an EMBL/GenBank/DDBJ whole genome shotgun (WGS) entry which is preliminary data.</text>
</comment>
<dbReference type="AlphaFoldDB" id="A0A023BCE7"/>
<evidence type="ECO:0000313" key="2">
    <source>
        <dbReference type="EMBL" id="EZG83901.1"/>
    </source>
</evidence>
<dbReference type="Proteomes" id="UP000019763">
    <property type="component" value="Unassembled WGS sequence"/>
</dbReference>
<sequence>MGEVDIPQTVARCKRLVRPLAEVYGIDKIKEGYSSCPDEATINISFDRLQTIMHNVDEIANQPLHGSEGAAGGSSSAPRANTAGSRTRYSPFVRSAVSRRFDDGSGDRPGLSGERLSGERLAGERLSGERSSADRTLAERTLDGRTLDARRSNEPLENRRSNEPLVRDVSATDADENLPDASDADRFREARRESVLRRPADKVERLSFRGDQTNSVKRQTTTAEVLAKRKLDLLVDESRLPAYATRGNQRYLSAIDRPSLGTVGNVNLQRLSRK</sequence>
<proteinExistence type="predicted"/>
<accession>A0A023BCE7</accession>
<name>A0A023BCE7_GRENI</name>
<feature type="compositionally biased region" description="Polar residues" evidence="1">
    <location>
        <begin position="78"/>
        <end position="88"/>
    </location>
</feature>
<evidence type="ECO:0000256" key="1">
    <source>
        <dbReference type="SAM" id="MobiDB-lite"/>
    </source>
</evidence>
<dbReference type="RefSeq" id="XP_011128900.1">
    <property type="nucleotide sequence ID" value="XM_011130598.1"/>
</dbReference>
<gene>
    <name evidence="2" type="ORF">GNI_013840</name>
</gene>
<protein>
    <submittedName>
        <fullName evidence="2">Uncharacterized protein</fullName>
    </submittedName>
</protein>
<dbReference type="VEuPathDB" id="CryptoDB:GNI_013840"/>
<evidence type="ECO:0000313" key="3">
    <source>
        <dbReference type="Proteomes" id="UP000019763"/>
    </source>
</evidence>
<feature type="compositionally biased region" description="Basic and acidic residues" evidence="1">
    <location>
        <begin position="116"/>
        <end position="166"/>
    </location>
</feature>